<dbReference type="PROSITE" id="PS50931">
    <property type="entry name" value="HTH_LYSR"/>
    <property type="match status" value="1"/>
</dbReference>
<gene>
    <name evidence="9" type="ORF">EV652_10879</name>
</gene>
<dbReference type="NCBIfam" id="TIGR03298">
    <property type="entry name" value="argP"/>
    <property type="match status" value="1"/>
</dbReference>
<dbReference type="InterPro" id="IPR036388">
    <property type="entry name" value="WH-like_DNA-bd_sf"/>
</dbReference>
<dbReference type="SUPFAM" id="SSF53850">
    <property type="entry name" value="Periplasmic binding protein-like II"/>
    <property type="match status" value="1"/>
</dbReference>
<dbReference type="InterPro" id="IPR005119">
    <property type="entry name" value="LysR_subst-bd"/>
</dbReference>
<dbReference type="InterPro" id="IPR036390">
    <property type="entry name" value="WH_DNA-bd_sf"/>
</dbReference>
<dbReference type="Proteomes" id="UP000294508">
    <property type="component" value="Unassembled WGS sequence"/>
</dbReference>
<keyword evidence="10" id="KW-1185">Reference proteome</keyword>
<organism evidence="9 10">
    <name type="scientific">Kribbella steppae</name>
    <dbReference type="NCBI Taxonomy" id="2512223"/>
    <lineage>
        <taxon>Bacteria</taxon>
        <taxon>Bacillati</taxon>
        <taxon>Actinomycetota</taxon>
        <taxon>Actinomycetes</taxon>
        <taxon>Propionibacteriales</taxon>
        <taxon>Kribbellaceae</taxon>
        <taxon>Kribbella</taxon>
    </lineage>
</organism>
<evidence type="ECO:0000256" key="1">
    <source>
        <dbReference type="ARBA" id="ARBA00009437"/>
    </source>
</evidence>
<dbReference type="OrthoDB" id="3252676at2"/>
<dbReference type="InterPro" id="IPR050176">
    <property type="entry name" value="LTTR"/>
</dbReference>
<keyword evidence="4" id="KW-0238">DNA-binding</keyword>
<keyword evidence="3" id="KW-0805">Transcription regulation</keyword>
<dbReference type="InterPro" id="IPR000847">
    <property type="entry name" value="LysR_HTH_N"/>
</dbReference>
<dbReference type="RefSeq" id="WP_132211389.1">
    <property type="nucleotide sequence ID" value="NZ_SLWN01000008.1"/>
</dbReference>
<keyword evidence="6" id="KW-0804">Transcription</keyword>
<dbReference type="AlphaFoldDB" id="A0A4R2HAB0"/>
<name>A0A4R2HAB0_9ACTN</name>
<dbReference type="Gene3D" id="3.40.190.290">
    <property type="match status" value="1"/>
</dbReference>
<evidence type="ECO:0000259" key="8">
    <source>
        <dbReference type="PROSITE" id="PS50931"/>
    </source>
</evidence>
<sequence>MQIDSAQLDTFAAVVDEGSFDAAARRLNITPSAVSQRIKALESRLGQVVVMRGKPARPTEAGEALRRLARQVSLLELEAIAAVRGRADTLRLPIAVNADSLNNWFLPAMLDLSERHAARFVVHQEDEEHSAEFLRNGTVLAAVTGDPRPVQGCRVVPLGEMRYLPVATPEYADRWLTGKPLPEALAEAPMMVFNGKDQLQHRLMRKVTRRKLDPPSHAVPAPGAFHQAVRIGLGWGMIEDEVAQPELAAGRLVEVAPGKYIDVPLYWQHWKLQSTVLDALTEAVLRAASKGLRQP</sequence>
<evidence type="ECO:0000256" key="3">
    <source>
        <dbReference type="ARBA" id="ARBA00023015"/>
    </source>
</evidence>
<evidence type="ECO:0000256" key="6">
    <source>
        <dbReference type="ARBA" id="ARBA00023163"/>
    </source>
</evidence>
<dbReference type="GO" id="GO:0003700">
    <property type="term" value="F:DNA-binding transcription factor activity"/>
    <property type="evidence" value="ECO:0007669"/>
    <property type="project" value="InterPro"/>
</dbReference>
<evidence type="ECO:0000256" key="5">
    <source>
        <dbReference type="ARBA" id="ARBA00023159"/>
    </source>
</evidence>
<dbReference type="Pfam" id="PF03466">
    <property type="entry name" value="LysR_substrate"/>
    <property type="match status" value="1"/>
</dbReference>
<keyword evidence="2" id="KW-0678">Repressor</keyword>
<keyword evidence="5" id="KW-0010">Activator</keyword>
<evidence type="ECO:0000256" key="2">
    <source>
        <dbReference type="ARBA" id="ARBA00022491"/>
    </source>
</evidence>
<dbReference type="FunFam" id="1.10.10.10:FF:000456">
    <property type="entry name" value="LysR family transcriptional regulator ArgP"/>
    <property type="match status" value="1"/>
</dbReference>
<evidence type="ECO:0000256" key="4">
    <source>
        <dbReference type="ARBA" id="ARBA00023125"/>
    </source>
</evidence>
<dbReference type="NCBIfam" id="NF002964">
    <property type="entry name" value="PRK03635.1"/>
    <property type="match status" value="1"/>
</dbReference>
<dbReference type="NCBIfam" id="NF009888">
    <property type="entry name" value="PRK13348.1"/>
    <property type="match status" value="1"/>
</dbReference>
<dbReference type="InterPro" id="IPR017685">
    <property type="entry name" value="ArgP"/>
</dbReference>
<dbReference type="GO" id="GO:0003677">
    <property type="term" value="F:DNA binding"/>
    <property type="evidence" value="ECO:0007669"/>
    <property type="project" value="UniProtKB-KW"/>
</dbReference>
<dbReference type="PANTHER" id="PTHR30579:SF2">
    <property type="entry name" value="HTH-TYPE TRANSCRIPTIONAL REGULATOR ARGP"/>
    <property type="match status" value="1"/>
</dbReference>
<accession>A0A4R2HAB0</accession>
<proteinExistence type="inferred from homology"/>
<dbReference type="Gene3D" id="1.10.10.10">
    <property type="entry name" value="Winged helix-like DNA-binding domain superfamily/Winged helix DNA-binding domain"/>
    <property type="match status" value="1"/>
</dbReference>
<feature type="domain" description="HTH lysR-type" evidence="8">
    <location>
        <begin position="3"/>
        <end position="59"/>
    </location>
</feature>
<protein>
    <recommendedName>
        <fullName evidence="7">HTH-type transcriptional regulator LysG</fullName>
    </recommendedName>
</protein>
<comment type="similarity">
    <text evidence="1">Belongs to the LysR transcriptional regulatory family.</text>
</comment>
<evidence type="ECO:0000313" key="9">
    <source>
        <dbReference type="EMBL" id="TCO24548.1"/>
    </source>
</evidence>
<evidence type="ECO:0000313" key="10">
    <source>
        <dbReference type="Proteomes" id="UP000294508"/>
    </source>
</evidence>
<evidence type="ECO:0000256" key="7">
    <source>
        <dbReference type="ARBA" id="ARBA00074218"/>
    </source>
</evidence>
<dbReference type="Pfam" id="PF00126">
    <property type="entry name" value="HTH_1"/>
    <property type="match status" value="1"/>
</dbReference>
<dbReference type="EMBL" id="SLWN01000008">
    <property type="protein sequence ID" value="TCO24548.1"/>
    <property type="molecule type" value="Genomic_DNA"/>
</dbReference>
<dbReference type="SUPFAM" id="SSF46785">
    <property type="entry name" value="Winged helix' DNA-binding domain"/>
    <property type="match status" value="1"/>
</dbReference>
<dbReference type="PANTHER" id="PTHR30579">
    <property type="entry name" value="TRANSCRIPTIONAL REGULATOR"/>
    <property type="match status" value="1"/>
</dbReference>
<reference evidence="9 10" key="1">
    <citation type="journal article" date="2015" name="Stand. Genomic Sci.">
        <title>Genomic Encyclopedia of Bacterial and Archaeal Type Strains, Phase III: the genomes of soil and plant-associated and newly described type strains.</title>
        <authorList>
            <person name="Whitman W.B."/>
            <person name="Woyke T."/>
            <person name="Klenk H.P."/>
            <person name="Zhou Y."/>
            <person name="Lilburn T.G."/>
            <person name="Beck B.J."/>
            <person name="De Vos P."/>
            <person name="Vandamme P."/>
            <person name="Eisen J.A."/>
            <person name="Garrity G."/>
            <person name="Hugenholtz P."/>
            <person name="Kyrpides N.C."/>
        </authorList>
    </citation>
    <scope>NUCLEOTIDE SEQUENCE [LARGE SCALE GENOMIC DNA]</scope>
    <source>
        <strain evidence="9 10">VKM Ac-2572</strain>
    </source>
</reference>
<comment type="caution">
    <text evidence="9">The sequence shown here is derived from an EMBL/GenBank/DDBJ whole genome shotgun (WGS) entry which is preliminary data.</text>
</comment>